<keyword evidence="3" id="KW-0028">Amino-acid biosynthesis</keyword>
<dbReference type="Gene3D" id="1.10.3130.10">
    <property type="entry name" value="serine acetyltransferase, domain 1"/>
    <property type="match status" value="1"/>
</dbReference>
<dbReference type="EMBL" id="FTNV01000002">
    <property type="protein sequence ID" value="SIS17111.1"/>
    <property type="molecule type" value="Genomic_DNA"/>
</dbReference>
<dbReference type="SUPFAM" id="SSF51161">
    <property type="entry name" value="Trimeric LpxA-like enzymes"/>
    <property type="match status" value="1"/>
</dbReference>
<proteinExistence type="inferred from homology"/>
<keyword evidence="4 8" id="KW-0808">Transferase</keyword>
<gene>
    <name evidence="8" type="ORF">SAMN05421666_2175</name>
</gene>
<dbReference type="AlphaFoldDB" id="A0A1N7GWZ7"/>
<reference evidence="8 9" key="1">
    <citation type="submission" date="2017-01" db="EMBL/GenBank/DDBJ databases">
        <authorList>
            <person name="Mah S.A."/>
            <person name="Swanson W.J."/>
            <person name="Moy G.W."/>
            <person name="Vacquier V.D."/>
        </authorList>
    </citation>
    <scope>NUCLEOTIDE SEQUENCE [LARGE SCALE GENOMIC DNA]</scope>
    <source>
        <strain evidence="8 9">DSM 29590</strain>
    </source>
</reference>
<dbReference type="OrthoDB" id="9815592at2"/>
<comment type="similarity">
    <text evidence="1">Belongs to the transferase hexapeptide repeat family.</text>
</comment>
<keyword evidence="5" id="KW-0677">Repeat</keyword>
<evidence type="ECO:0000256" key="7">
    <source>
        <dbReference type="ARBA" id="ARBA00049486"/>
    </source>
</evidence>
<dbReference type="InterPro" id="IPR018357">
    <property type="entry name" value="Hexapep_transf_CS"/>
</dbReference>
<organism evidence="8 9">
    <name type="scientific">Roseovarius nanhaiticus</name>
    <dbReference type="NCBI Taxonomy" id="573024"/>
    <lineage>
        <taxon>Bacteria</taxon>
        <taxon>Pseudomonadati</taxon>
        <taxon>Pseudomonadota</taxon>
        <taxon>Alphaproteobacteria</taxon>
        <taxon>Rhodobacterales</taxon>
        <taxon>Roseobacteraceae</taxon>
        <taxon>Roseovarius</taxon>
    </lineage>
</organism>
<dbReference type="InterPro" id="IPR001451">
    <property type="entry name" value="Hexapep"/>
</dbReference>
<comment type="catalytic activity">
    <reaction evidence="7">
        <text>L-serine + acetyl-CoA = O-acetyl-L-serine + CoA</text>
        <dbReference type="Rhea" id="RHEA:24560"/>
        <dbReference type="ChEBI" id="CHEBI:33384"/>
        <dbReference type="ChEBI" id="CHEBI:57287"/>
        <dbReference type="ChEBI" id="CHEBI:57288"/>
        <dbReference type="ChEBI" id="CHEBI:58340"/>
        <dbReference type="EC" id="2.3.1.30"/>
    </reaction>
</comment>
<dbReference type="PROSITE" id="PS00101">
    <property type="entry name" value="HEXAPEP_TRANSFERASES"/>
    <property type="match status" value="1"/>
</dbReference>
<keyword evidence="6" id="KW-0012">Acyltransferase</keyword>
<dbReference type="EC" id="2.3.1.30" evidence="2"/>
<evidence type="ECO:0000256" key="3">
    <source>
        <dbReference type="ARBA" id="ARBA00022605"/>
    </source>
</evidence>
<sequence>MSLMEETEALLAASPEAAALIGISPRRFDGFADLAGAVLQAAADLPADLVRRLYAAHPELAALSQHDIDETARRDFAQGGRATALLFGRGVQAIMAHRIAHQLWQSDDRTLAMAIKAGAGRAFSTDIHPAARVGPGLWLDHGLGFVVGETAVTGADVSIWHSVTLGSTLADSGARRHPTLGDGAVIGAGAILLGGITIGARANVAAGAIVTQDVAPCTLVAGAKAREIGPARISFAAPERNDV</sequence>
<dbReference type="Pfam" id="PF00132">
    <property type="entry name" value="Hexapep"/>
    <property type="match status" value="1"/>
</dbReference>
<dbReference type="PANTHER" id="PTHR42811">
    <property type="entry name" value="SERINE ACETYLTRANSFERASE"/>
    <property type="match status" value="1"/>
</dbReference>
<evidence type="ECO:0000313" key="9">
    <source>
        <dbReference type="Proteomes" id="UP000186019"/>
    </source>
</evidence>
<name>A0A1N7GWZ7_9RHOB</name>
<keyword evidence="9" id="KW-1185">Reference proteome</keyword>
<dbReference type="GO" id="GO:0008652">
    <property type="term" value="P:amino acid biosynthetic process"/>
    <property type="evidence" value="ECO:0007669"/>
    <property type="project" value="UniProtKB-KW"/>
</dbReference>
<evidence type="ECO:0000256" key="6">
    <source>
        <dbReference type="ARBA" id="ARBA00023315"/>
    </source>
</evidence>
<evidence type="ECO:0000256" key="2">
    <source>
        <dbReference type="ARBA" id="ARBA00013266"/>
    </source>
</evidence>
<evidence type="ECO:0000256" key="5">
    <source>
        <dbReference type="ARBA" id="ARBA00022737"/>
    </source>
</evidence>
<protein>
    <recommendedName>
        <fullName evidence="2">serine O-acetyltransferase</fullName>
        <ecNumber evidence="2">2.3.1.30</ecNumber>
    </recommendedName>
</protein>
<dbReference type="GO" id="GO:0009001">
    <property type="term" value="F:serine O-acetyltransferase activity"/>
    <property type="evidence" value="ECO:0007669"/>
    <property type="project" value="UniProtKB-EC"/>
</dbReference>
<dbReference type="RefSeq" id="WP_076533852.1">
    <property type="nucleotide sequence ID" value="NZ_FOAC01000003.1"/>
</dbReference>
<accession>A0A1N7GWZ7</accession>
<dbReference type="InterPro" id="IPR011004">
    <property type="entry name" value="Trimer_LpxA-like_sf"/>
</dbReference>
<dbReference type="CDD" id="cd03354">
    <property type="entry name" value="LbH_SAT"/>
    <property type="match status" value="1"/>
</dbReference>
<dbReference type="Proteomes" id="UP000186019">
    <property type="component" value="Unassembled WGS sequence"/>
</dbReference>
<dbReference type="InterPro" id="IPR045304">
    <property type="entry name" value="LbH_SAT"/>
</dbReference>
<evidence type="ECO:0000256" key="1">
    <source>
        <dbReference type="ARBA" id="ARBA00007274"/>
    </source>
</evidence>
<dbReference type="InterPro" id="IPR042122">
    <property type="entry name" value="Ser_AcTrfase_N_sf"/>
</dbReference>
<dbReference type="Gene3D" id="2.160.10.10">
    <property type="entry name" value="Hexapeptide repeat proteins"/>
    <property type="match status" value="1"/>
</dbReference>
<evidence type="ECO:0000313" key="8">
    <source>
        <dbReference type="EMBL" id="SIS17111.1"/>
    </source>
</evidence>
<evidence type="ECO:0000256" key="4">
    <source>
        <dbReference type="ARBA" id="ARBA00022679"/>
    </source>
</evidence>
<dbReference type="STRING" id="573024.SAMN05216208_3144"/>